<dbReference type="VEuPathDB" id="FungiDB:EYZ11_008071"/>
<evidence type="ECO:0000256" key="6">
    <source>
        <dbReference type="ARBA" id="ARBA00023136"/>
    </source>
</evidence>
<dbReference type="InterPro" id="IPR005829">
    <property type="entry name" value="Sugar_transporter_CS"/>
</dbReference>
<evidence type="ECO:0000256" key="1">
    <source>
        <dbReference type="ARBA" id="ARBA00004651"/>
    </source>
</evidence>
<keyword evidence="6 8" id="KW-0472">Membrane</keyword>
<comment type="caution">
    <text evidence="10">The sequence shown here is derived from an EMBL/GenBank/DDBJ whole genome shotgun (WGS) entry which is preliminary data.</text>
</comment>
<evidence type="ECO:0000256" key="4">
    <source>
        <dbReference type="ARBA" id="ARBA00022692"/>
    </source>
</evidence>
<feature type="transmembrane region" description="Helical" evidence="8">
    <location>
        <begin position="385"/>
        <end position="406"/>
    </location>
</feature>
<feature type="transmembrane region" description="Helical" evidence="8">
    <location>
        <begin position="48"/>
        <end position="65"/>
    </location>
</feature>
<dbReference type="EMBL" id="QUQM01000004">
    <property type="protein sequence ID" value="KAA8647125.1"/>
    <property type="molecule type" value="Genomic_DNA"/>
</dbReference>
<dbReference type="GO" id="GO:0042908">
    <property type="term" value="P:xenobiotic transport"/>
    <property type="evidence" value="ECO:0007669"/>
    <property type="project" value="UniProtKB-ARBA"/>
</dbReference>
<feature type="transmembrane region" description="Helical" evidence="8">
    <location>
        <begin position="117"/>
        <end position="135"/>
    </location>
</feature>
<evidence type="ECO:0000256" key="2">
    <source>
        <dbReference type="ARBA" id="ARBA00022448"/>
    </source>
</evidence>
<evidence type="ECO:0000256" key="3">
    <source>
        <dbReference type="ARBA" id="ARBA00022475"/>
    </source>
</evidence>
<name>A0A5M9MJD0_9EURO</name>
<accession>A0A5M9MJD0</accession>
<proteinExistence type="inferred from homology"/>
<organism evidence="10 11">
    <name type="scientific">Aspergillus tanneri</name>
    <dbReference type="NCBI Taxonomy" id="1220188"/>
    <lineage>
        <taxon>Eukaryota</taxon>
        <taxon>Fungi</taxon>
        <taxon>Dikarya</taxon>
        <taxon>Ascomycota</taxon>
        <taxon>Pezizomycotina</taxon>
        <taxon>Eurotiomycetes</taxon>
        <taxon>Eurotiomycetidae</taxon>
        <taxon>Eurotiales</taxon>
        <taxon>Aspergillaceae</taxon>
        <taxon>Aspergillus</taxon>
        <taxon>Aspergillus subgen. Circumdati</taxon>
    </lineage>
</organism>
<dbReference type="OrthoDB" id="446368at2759"/>
<evidence type="ECO:0000313" key="11">
    <source>
        <dbReference type="Proteomes" id="UP000324241"/>
    </source>
</evidence>
<keyword evidence="4 8" id="KW-0812">Transmembrane</keyword>
<evidence type="ECO:0000259" key="9">
    <source>
        <dbReference type="PROSITE" id="PS50850"/>
    </source>
</evidence>
<feature type="domain" description="Major facilitator superfamily (MFS) profile" evidence="9">
    <location>
        <begin position="50"/>
        <end position="482"/>
    </location>
</feature>
<dbReference type="AlphaFoldDB" id="A0A5M9MJD0"/>
<feature type="transmembrane region" description="Helical" evidence="8">
    <location>
        <begin position="281"/>
        <end position="305"/>
    </location>
</feature>
<keyword evidence="3" id="KW-1003">Cell membrane</keyword>
<feature type="transmembrane region" description="Helical" evidence="8">
    <location>
        <begin position="317"/>
        <end position="339"/>
    </location>
</feature>
<feature type="transmembrane region" description="Helical" evidence="8">
    <location>
        <begin position="141"/>
        <end position="163"/>
    </location>
</feature>
<feature type="transmembrane region" description="Helical" evidence="8">
    <location>
        <begin position="453"/>
        <end position="472"/>
    </location>
</feature>
<keyword evidence="5 8" id="KW-1133">Transmembrane helix</keyword>
<evidence type="ECO:0000313" key="10">
    <source>
        <dbReference type="EMBL" id="KAA8647125.1"/>
    </source>
</evidence>
<dbReference type="Gene3D" id="1.20.1250.20">
    <property type="entry name" value="MFS general substrate transporter like domains"/>
    <property type="match status" value="1"/>
</dbReference>
<dbReference type="PANTHER" id="PTHR23502">
    <property type="entry name" value="MAJOR FACILITATOR SUPERFAMILY"/>
    <property type="match status" value="1"/>
</dbReference>
<feature type="transmembrane region" description="Helical" evidence="8">
    <location>
        <begin position="204"/>
        <end position="223"/>
    </location>
</feature>
<protein>
    <recommendedName>
        <fullName evidence="9">Major facilitator superfamily (MFS) profile domain-containing protein</fullName>
    </recommendedName>
</protein>
<dbReference type="PANTHER" id="PTHR23502:SF186">
    <property type="entry name" value="MAJOR FACILITATOR SUPERFAMILY (MFS) PROFILE DOMAIN-CONTAINING PROTEIN"/>
    <property type="match status" value="1"/>
</dbReference>
<dbReference type="RefSeq" id="XP_033426486.1">
    <property type="nucleotide sequence ID" value="XM_033570454.1"/>
</dbReference>
<dbReference type="GO" id="GO:0005886">
    <property type="term" value="C:plasma membrane"/>
    <property type="evidence" value="ECO:0007669"/>
    <property type="project" value="UniProtKB-SubCell"/>
</dbReference>
<evidence type="ECO:0000256" key="8">
    <source>
        <dbReference type="SAM" id="Phobius"/>
    </source>
</evidence>
<evidence type="ECO:0000256" key="5">
    <source>
        <dbReference type="ARBA" id="ARBA00022989"/>
    </source>
</evidence>
<reference evidence="10 11" key="1">
    <citation type="submission" date="2019-08" db="EMBL/GenBank/DDBJ databases">
        <title>The genome sequence of a newly discovered highly antifungal drug resistant Aspergillus species, Aspergillus tanneri NIH 1004.</title>
        <authorList>
            <person name="Mounaud S."/>
            <person name="Singh I."/>
            <person name="Joardar V."/>
            <person name="Pakala S."/>
            <person name="Pakala S."/>
            <person name="Venepally P."/>
            <person name="Chung J.K."/>
            <person name="Losada L."/>
            <person name="Nierman W.C."/>
        </authorList>
    </citation>
    <scope>NUCLEOTIDE SEQUENCE [LARGE SCALE GENOMIC DNA]</scope>
    <source>
        <strain evidence="10 11">NIH1004</strain>
    </source>
</reference>
<dbReference type="SUPFAM" id="SSF103473">
    <property type="entry name" value="MFS general substrate transporter"/>
    <property type="match status" value="1"/>
</dbReference>
<dbReference type="GO" id="GO:0140115">
    <property type="term" value="P:export across plasma membrane"/>
    <property type="evidence" value="ECO:0007669"/>
    <property type="project" value="UniProtKB-ARBA"/>
</dbReference>
<feature type="transmembrane region" description="Helical" evidence="8">
    <location>
        <begin position="418"/>
        <end position="441"/>
    </location>
</feature>
<dbReference type="PROSITE" id="PS00216">
    <property type="entry name" value="SUGAR_TRANSPORT_1"/>
    <property type="match status" value="1"/>
</dbReference>
<dbReference type="Pfam" id="PF07690">
    <property type="entry name" value="MFS_1"/>
    <property type="match status" value="1"/>
</dbReference>
<keyword evidence="2" id="KW-0813">Transport</keyword>
<gene>
    <name evidence="10" type="ORF">ATNIH1004_005808</name>
</gene>
<comment type="subcellular location">
    <subcellularLocation>
        <location evidence="1">Cell membrane</location>
        <topology evidence="1">Multi-pass membrane protein</topology>
    </subcellularLocation>
</comment>
<feature type="transmembrane region" description="Helical" evidence="8">
    <location>
        <begin position="175"/>
        <end position="198"/>
    </location>
</feature>
<evidence type="ECO:0000256" key="7">
    <source>
        <dbReference type="ARBA" id="ARBA00038459"/>
    </source>
</evidence>
<dbReference type="PROSITE" id="PS50850">
    <property type="entry name" value="MFS"/>
    <property type="match status" value="1"/>
</dbReference>
<dbReference type="GeneID" id="54328510"/>
<feature type="transmembrane region" description="Helical" evidence="8">
    <location>
        <begin position="85"/>
        <end position="105"/>
    </location>
</feature>
<dbReference type="InterPro" id="IPR020846">
    <property type="entry name" value="MFS_dom"/>
</dbReference>
<sequence length="563" mass="61333">MVFDRGIVTQEMINEQYAGSGTEQNPFKVSWISDDPLYPMAYHTSSKWALLSLVSLAFFTVSLVSSSYSGGMGEIVDFFQTSEEIATLGISFYVIGFALGPLFLAPLSELYGRRPTCIFSAAALTAFTAGTAGVQNIESLIILRFLAGSLGSAPMAVSGGVVADTFPAVSRGLASGLNAAAPFLGPTIGPIVGGFLAASGGWRWAQGFLAAFSGAILVATVFLQPETYAPVLLRQRAETLSRITGRVYCSTLDMEGRNASTSEALKIALSRPFVLLFREPIVFLLSLYLAIIYGTLYMFFTAYPIVFQQVRGWSKGIGGLSFLGILVGILFALAYIFLIHFQYKKKTLQAQGRLPPEERLPASFIGSVALPVSLFWFAWTNSPSTHWIIPISAGVPFGYGMVMVFMPVLNYLIDSYTIYAASVTAANSLIRSLFGALFPLFTGYMYRGLGIHWASSVPAFLALACVPMPFLFHKYGARIRRRCHYAAEADAFMSRLLKSTKTDTRQKSKGNQETIDLETVDSVVNEERLDIGGMADITLHEIAHTPNNRTSWDSRAISNHSLV</sequence>
<dbReference type="Proteomes" id="UP000324241">
    <property type="component" value="Unassembled WGS sequence"/>
</dbReference>
<dbReference type="GO" id="GO:0022857">
    <property type="term" value="F:transmembrane transporter activity"/>
    <property type="evidence" value="ECO:0007669"/>
    <property type="project" value="InterPro"/>
</dbReference>
<dbReference type="CDD" id="cd17323">
    <property type="entry name" value="MFS_Tpo1_MDR_like"/>
    <property type="match status" value="1"/>
</dbReference>
<feature type="transmembrane region" description="Helical" evidence="8">
    <location>
        <begin position="360"/>
        <end position="379"/>
    </location>
</feature>
<dbReference type="InterPro" id="IPR011701">
    <property type="entry name" value="MFS"/>
</dbReference>
<dbReference type="InterPro" id="IPR036259">
    <property type="entry name" value="MFS_trans_sf"/>
</dbReference>
<dbReference type="FunFam" id="1.20.1250.20:FF:000011">
    <property type="entry name" value="MFS multidrug transporter, putative"/>
    <property type="match status" value="1"/>
</dbReference>
<comment type="similarity">
    <text evidence="7">Belongs to the major facilitator superfamily. DHA1 family. Polyamines/proton antiporter (TC 2.A.1.2.16) subfamily.</text>
</comment>